<evidence type="ECO:0000313" key="2">
    <source>
        <dbReference type="EMBL" id="KAK1754770.1"/>
    </source>
</evidence>
<dbReference type="EMBL" id="MU839835">
    <property type="protein sequence ID" value="KAK1754770.1"/>
    <property type="molecule type" value="Genomic_DNA"/>
</dbReference>
<keyword evidence="3" id="KW-1185">Reference proteome</keyword>
<sequence>MKFKLPEKGREPSSSPLLMAIKLFLRTIQLLCSVVILSIYSYFLAALGNHSLPIPTSVRAVEGISGFAILYTVVCIVVLCLFPRAAASRPLSSLAVMVLDVAFASAFIYVASANGGASGGCSGNVNTPFGSGDAQSGKMDRGGDGFTSLPASLGQACRLQAACLGAGVIAIFFFVFSPLAEVALIRHNRHQRRLGNPAPLAPSTVLPGDPEPKRGWLSRLFGRRGKKADAGVVDENVLPEHAHPEEMRTSYATDQTRVDDLHGAPPPTTTTTYYKYDSLPDPYQTRYQPQQHHQGYQRDGLLRHDGLEEEEDIGVVHGGIGTGTGNGSMSRIGNEPRWDEVPLARYPPANYRYTDGVYDRV</sequence>
<feature type="transmembrane region" description="Helical" evidence="1">
    <location>
        <begin position="94"/>
        <end position="112"/>
    </location>
</feature>
<gene>
    <name evidence="2" type="ORF">QBC47DRAFT_384905</name>
</gene>
<feature type="transmembrane region" description="Helical" evidence="1">
    <location>
        <begin position="23"/>
        <end position="43"/>
    </location>
</feature>
<feature type="transmembrane region" description="Helical" evidence="1">
    <location>
        <begin position="159"/>
        <end position="184"/>
    </location>
</feature>
<evidence type="ECO:0000256" key="1">
    <source>
        <dbReference type="SAM" id="Phobius"/>
    </source>
</evidence>
<name>A0AAJ0FB37_9PEZI</name>
<feature type="transmembrane region" description="Helical" evidence="1">
    <location>
        <begin position="63"/>
        <end position="82"/>
    </location>
</feature>
<keyword evidence="1" id="KW-0812">Transmembrane</keyword>
<protein>
    <recommendedName>
        <fullName evidence="4">MARVEL domain-containing protein</fullName>
    </recommendedName>
</protein>
<dbReference type="AlphaFoldDB" id="A0AAJ0FB37"/>
<comment type="caution">
    <text evidence="2">The sequence shown here is derived from an EMBL/GenBank/DDBJ whole genome shotgun (WGS) entry which is preliminary data.</text>
</comment>
<evidence type="ECO:0000313" key="3">
    <source>
        <dbReference type="Proteomes" id="UP001239445"/>
    </source>
</evidence>
<proteinExistence type="predicted"/>
<keyword evidence="1" id="KW-0472">Membrane</keyword>
<reference evidence="2" key="1">
    <citation type="submission" date="2023-06" db="EMBL/GenBank/DDBJ databases">
        <title>Genome-scale phylogeny and comparative genomics of the fungal order Sordariales.</title>
        <authorList>
            <consortium name="Lawrence Berkeley National Laboratory"/>
            <person name="Hensen N."/>
            <person name="Bonometti L."/>
            <person name="Westerberg I."/>
            <person name="Brannstrom I.O."/>
            <person name="Guillou S."/>
            <person name="Cros-Aarteil S."/>
            <person name="Calhoun S."/>
            <person name="Haridas S."/>
            <person name="Kuo A."/>
            <person name="Mondo S."/>
            <person name="Pangilinan J."/>
            <person name="Riley R."/>
            <person name="Labutti K."/>
            <person name="Andreopoulos B."/>
            <person name="Lipzen A."/>
            <person name="Chen C."/>
            <person name="Yanf M."/>
            <person name="Daum C."/>
            <person name="Ng V."/>
            <person name="Clum A."/>
            <person name="Steindorff A."/>
            <person name="Ohm R."/>
            <person name="Martin F."/>
            <person name="Silar P."/>
            <person name="Natvig D."/>
            <person name="Lalanne C."/>
            <person name="Gautier V."/>
            <person name="Ament-Velasquez S.L."/>
            <person name="Kruys A."/>
            <person name="Hutchinson M.I."/>
            <person name="Powell A.J."/>
            <person name="Barry K."/>
            <person name="Miller A.N."/>
            <person name="Grigoriev I.V."/>
            <person name="Debuchy R."/>
            <person name="Gladieux P."/>
            <person name="Thoren M.H."/>
            <person name="Johannesson H."/>
        </authorList>
    </citation>
    <scope>NUCLEOTIDE SEQUENCE</scope>
    <source>
        <strain evidence="2">PSN4</strain>
    </source>
</reference>
<dbReference type="Proteomes" id="UP001239445">
    <property type="component" value="Unassembled WGS sequence"/>
</dbReference>
<evidence type="ECO:0008006" key="4">
    <source>
        <dbReference type="Google" id="ProtNLM"/>
    </source>
</evidence>
<accession>A0AAJ0FB37</accession>
<keyword evidence="1" id="KW-1133">Transmembrane helix</keyword>
<organism evidence="2 3">
    <name type="scientific">Echria macrotheca</name>
    <dbReference type="NCBI Taxonomy" id="438768"/>
    <lineage>
        <taxon>Eukaryota</taxon>
        <taxon>Fungi</taxon>
        <taxon>Dikarya</taxon>
        <taxon>Ascomycota</taxon>
        <taxon>Pezizomycotina</taxon>
        <taxon>Sordariomycetes</taxon>
        <taxon>Sordariomycetidae</taxon>
        <taxon>Sordariales</taxon>
        <taxon>Schizotheciaceae</taxon>
        <taxon>Echria</taxon>
    </lineage>
</organism>